<dbReference type="AlphaFoldDB" id="A0A5K3FUZ8"/>
<sequence length="244" mass="26147">MIYLRRRQKYASNAIQTRNAASVGANGAKVGRGPPPGGFGKQGTHAGSGDYPSSTKNNLFVNPLMLDGNWPDSQNEYECIFDPEHQTNRMLYEIRSSLVDDGEESPRLGLLAANSQSASSPPPPTSTMSEGDAIEYAELTFPADQTPGRRAPFHASATLGRRSSGCRPTRKPTPGPSTSGAGSASMQQLPRSHTQDNDDAEGNYTEIVGVMQPKAYTSQLVLKQQQEATKAILGMNSNAQSVFV</sequence>
<evidence type="ECO:0000256" key="1">
    <source>
        <dbReference type="SAM" id="MobiDB-lite"/>
    </source>
</evidence>
<protein>
    <submittedName>
        <fullName evidence="2">Focal_AT domain-containing protein</fullName>
    </submittedName>
</protein>
<reference evidence="2" key="1">
    <citation type="submission" date="2019-11" db="UniProtKB">
        <authorList>
            <consortium name="WormBaseParasite"/>
        </authorList>
    </citation>
    <scope>IDENTIFICATION</scope>
</reference>
<organism evidence="2">
    <name type="scientific">Mesocestoides corti</name>
    <name type="common">Flatworm</name>
    <dbReference type="NCBI Taxonomy" id="53468"/>
    <lineage>
        <taxon>Eukaryota</taxon>
        <taxon>Metazoa</taxon>
        <taxon>Spiralia</taxon>
        <taxon>Lophotrochozoa</taxon>
        <taxon>Platyhelminthes</taxon>
        <taxon>Cestoda</taxon>
        <taxon>Eucestoda</taxon>
        <taxon>Cyclophyllidea</taxon>
        <taxon>Mesocestoididae</taxon>
        <taxon>Mesocestoides</taxon>
    </lineage>
</organism>
<feature type="compositionally biased region" description="Low complexity" evidence="1">
    <location>
        <begin position="176"/>
        <end position="185"/>
    </location>
</feature>
<proteinExistence type="predicted"/>
<name>A0A5K3FUZ8_MESCO</name>
<evidence type="ECO:0000313" key="2">
    <source>
        <dbReference type="WBParaSite" id="MCU_010246-RD"/>
    </source>
</evidence>
<feature type="region of interest" description="Disordered" evidence="1">
    <location>
        <begin position="140"/>
        <end position="201"/>
    </location>
</feature>
<accession>A0A5K3FUZ8</accession>
<feature type="region of interest" description="Disordered" evidence="1">
    <location>
        <begin position="25"/>
        <end position="54"/>
    </location>
</feature>
<dbReference type="WBParaSite" id="MCU_010246-RD">
    <property type="protein sequence ID" value="MCU_010246-RD"/>
    <property type="gene ID" value="MCU_010246"/>
</dbReference>